<reference evidence="2 3" key="1">
    <citation type="journal article" date="2015" name="Genome Biol. Evol.">
        <title>Phylogenomic analyses indicate that early fungi evolved digesting cell walls of algal ancestors of land plants.</title>
        <authorList>
            <person name="Chang Y."/>
            <person name="Wang S."/>
            <person name="Sekimoto S."/>
            <person name="Aerts A.L."/>
            <person name="Choi C."/>
            <person name="Clum A."/>
            <person name="LaButti K.M."/>
            <person name="Lindquist E.A."/>
            <person name="Yee Ngan C."/>
            <person name="Ohm R.A."/>
            <person name="Salamov A.A."/>
            <person name="Grigoriev I.V."/>
            <person name="Spatafora J.W."/>
            <person name="Berbee M.L."/>
        </authorList>
    </citation>
    <scope>NUCLEOTIDE SEQUENCE [LARGE SCALE GENOMIC DNA]</scope>
    <source>
        <strain evidence="2 3">JEL478</strain>
    </source>
</reference>
<organism evidence="2 3">
    <name type="scientific">Gonapodya prolifera (strain JEL478)</name>
    <name type="common">Monoblepharis prolifera</name>
    <dbReference type="NCBI Taxonomy" id="1344416"/>
    <lineage>
        <taxon>Eukaryota</taxon>
        <taxon>Fungi</taxon>
        <taxon>Fungi incertae sedis</taxon>
        <taxon>Chytridiomycota</taxon>
        <taxon>Chytridiomycota incertae sedis</taxon>
        <taxon>Monoblepharidomycetes</taxon>
        <taxon>Monoblepharidales</taxon>
        <taxon>Gonapodyaceae</taxon>
        <taxon>Gonapodya</taxon>
    </lineage>
</organism>
<dbReference type="AlphaFoldDB" id="A0A138ZXU5"/>
<dbReference type="Proteomes" id="UP000070544">
    <property type="component" value="Unassembled WGS sequence"/>
</dbReference>
<feature type="compositionally biased region" description="Basic residues" evidence="1">
    <location>
        <begin position="31"/>
        <end position="53"/>
    </location>
</feature>
<protein>
    <submittedName>
        <fullName evidence="2">Uncharacterized protein</fullName>
    </submittedName>
</protein>
<feature type="compositionally biased region" description="Polar residues" evidence="1">
    <location>
        <begin position="93"/>
        <end position="105"/>
    </location>
</feature>
<feature type="region of interest" description="Disordered" evidence="1">
    <location>
        <begin position="1"/>
        <end position="105"/>
    </location>
</feature>
<dbReference type="EMBL" id="KQ965870">
    <property type="protein sequence ID" value="KXS09327.1"/>
    <property type="molecule type" value="Genomic_DNA"/>
</dbReference>
<keyword evidence="3" id="KW-1185">Reference proteome</keyword>
<evidence type="ECO:0000313" key="3">
    <source>
        <dbReference type="Proteomes" id="UP000070544"/>
    </source>
</evidence>
<proteinExistence type="predicted"/>
<sequence>MKTRIKTKVKPNANETLTYSACHPISPPRHSQNKRPHSTPHHRQLVAPRHTKMRSFPPALVLGNKLSPHQTPPGDRPVTLVDGNPRRQALRDPTSTLRSQQVWHR</sequence>
<evidence type="ECO:0000313" key="2">
    <source>
        <dbReference type="EMBL" id="KXS09327.1"/>
    </source>
</evidence>
<gene>
    <name evidence="2" type="ORF">M427DRAFT_238505</name>
</gene>
<accession>A0A138ZXU5</accession>
<name>A0A138ZXU5_GONPJ</name>
<evidence type="ECO:0000256" key="1">
    <source>
        <dbReference type="SAM" id="MobiDB-lite"/>
    </source>
</evidence>